<feature type="chain" id="PRO_5042607278" evidence="1">
    <location>
        <begin position="24"/>
        <end position="242"/>
    </location>
</feature>
<dbReference type="GO" id="GO:0016020">
    <property type="term" value="C:membrane"/>
    <property type="evidence" value="ECO:0007669"/>
    <property type="project" value="InterPro"/>
</dbReference>
<comment type="caution">
    <text evidence="2">The sequence shown here is derived from an EMBL/GenBank/DDBJ whole genome shotgun (WGS) entry which is preliminary data.</text>
</comment>
<dbReference type="Pfam" id="PF05215">
    <property type="entry name" value="Spiralin"/>
    <property type="match status" value="1"/>
</dbReference>
<dbReference type="NCBIfam" id="NF038029">
    <property type="entry name" value="LP_plasma"/>
    <property type="match status" value="1"/>
</dbReference>
<dbReference type="PROSITE" id="PS51257">
    <property type="entry name" value="PROKAR_LIPOPROTEIN"/>
    <property type="match status" value="1"/>
</dbReference>
<name>A0AAI9T307_SPIME</name>
<dbReference type="RefSeq" id="WP_004027560.1">
    <property type="nucleotide sequence ID" value="NZ_AGBZ02000001.1"/>
</dbReference>
<dbReference type="NCBIfam" id="NF038030">
    <property type="entry name" value="spiralin_LP"/>
    <property type="match status" value="1"/>
</dbReference>
<dbReference type="Proteomes" id="UP000004057">
    <property type="component" value="Unassembled WGS sequence"/>
</dbReference>
<evidence type="ECO:0000313" key="2">
    <source>
        <dbReference type="EMBL" id="KAI92517.1"/>
    </source>
</evidence>
<protein>
    <submittedName>
        <fullName evidence="2">Spiralin</fullName>
    </submittedName>
</protein>
<sequence>MKKLLSILAVFGVSAVGTTSVVACNKTESNNLSRVKTIAAPATVAASTPKAVTKPEIKTALEANVLKAVQGVVKTATAADFQFDVYKNSKGTALETIDLEAGKVDVYVQITPAKDKTVVIGKSGYIKVTLPKHGEVTKVDIKDVTVTEQTVGIKASTPKAVKKDELNAVNTDTTLAKAVLDAIQKIAPNAGASDFEITNNGAEGDYEAAKEVEVTVKAKNDSANISGQFKFKAKVTATAPTE</sequence>
<reference evidence="2 3" key="1">
    <citation type="journal article" date="2012" name="J. Proteome Res.">
        <title>Application of Spiroplasma melliferum proteogenomic profiling for the discovery of virulence factors and pathogenicity mechanisms in host-associated spiroplasmas.</title>
        <authorList>
            <person name="Alexeev D."/>
            <person name="Kostrjukova E."/>
            <person name="Aliper A."/>
            <person name="Popenko A."/>
            <person name="Bazaleev N."/>
            <person name="Tyakht A."/>
            <person name="Selezneva O."/>
            <person name="Akopian T."/>
            <person name="Prichodko E."/>
            <person name="Kondratov I."/>
            <person name="Chukin M."/>
            <person name="Demina I."/>
            <person name="Galyamina M."/>
            <person name="Kamashev D."/>
            <person name="Vanyushkina A."/>
            <person name="Ladygina V."/>
            <person name="Levitskii S."/>
            <person name="Lazarev V."/>
            <person name="Govorun V."/>
        </authorList>
    </citation>
    <scope>NUCLEOTIDE SEQUENCE [LARGE SCALE GENOMIC DNA]</scope>
    <source>
        <strain evidence="2 3">KC3</strain>
    </source>
</reference>
<feature type="signal peptide" evidence="1">
    <location>
        <begin position="1"/>
        <end position="23"/>
    </location>
</feature>
<dbReference type="NCBIfam" id="NF045726">
    <property type="entry name" value="XXplasma_LP"/>
    <property type="match status" value="1"/>
</dbReference>
<dbReference type="InterPro" id="IPR054816">
    <property type="entry name" value="Lipoprotein_mollicutes-type_CS"/>
</dbReference>
<dbReference type="InterPro" id="IPR007880">
    <property type="entry name" value="Spiralin"/>
</dbReference>
<organism evidence="2 3">
    <name type="scientific">Spiroplasma melliferum KC3</name>
    <dbReference type="NCBI Taxonomy" id="570509"/>
    <lineage>
        <taxon>Bacteria</taxon>
        <taxon>Bacillati</taxon>
        <taxon>Mycoplasmatota</taxon>
        <taxon>Mollicutes</taxon>
        <taxon>Entomoplasmatales</taxon>
        <taxon>Spiroplasmataceae</taxon>
        <taxon>Spiroplasma</taxon>
    </lineage>
</organism>
<dbReference type="NCBIfam" id="NF038028">
    <property type="entry name" value="spiralin_repeat"/>
    <property type="match status" value="1"/>
</dbReference>
<evidence type="ECO:0000313" key="3">
    <source>
        <dbReference type="Proteomes" id="UP000004057"/>
    </source>
</evidence>
<accession>A0AAI9T307</accession>
<keyword evidence="1" id="KW-0732">Signal</keyword>
<dbReference type="EMBL" id="AGBZ02000001">
    <property type="protein sequence ID" value="KAI92517.1"/>
    <property type="molecule type" value="Genomic_DNA"/>
</dbReference>
<proteinExistence type="predicted"/>
<evidence type="ECO:0000256" key="1">
    <source>
        <dbReference type="SAM" id="SignalP"/>
    </source>
</evidence>
<gene>
    <name evidence="2" type="ORF">SPM_000075</name>
</gene>
<dbReference type="AlphaFoldDB" id="A0AAI9T307"/>